<proteinExistence type="predicted"/>
<evidence type="ECO:0000313" key="2">
    <source>
        <dbReference type="EMBL" id="RKO84411.1"/>
    </source>
</evidence>
<feature type="compositionally biased region" description="Basic and acidic residues" evidence="1">
    <location>
        <begin position="92"/>
        <end position="106"/>
    </location>
</feature>
<feature type="compositionally biased region" description="Polar residues" evidence="1">
    <location>
        <begin position="143"/>
        <end position="152"/>
    </location>
</feature>
<protein>
    <submittedName>
        <fullName evidence="2">Uncharacterized protein</fullName>
    </submittedName>
</protein>
<dbReference type="EMBL" id="ML000136">
    <property type="protein sequence ID" value="RKO84411.1"/>
    <property type="molecule type" value="Genomic_DNA"/>
</dbReference>
<feature type="region of interest" description="Disordered" evidence="1">
    <location>
        <begin position="92"/>
        <end position="152"/>
    </location>
</feature>
<reference evidence="3" key="1">
    <citation type="journal article" date="2018" name="Nat. Microbiol.">
        <title>Leveraging single-cell genomics to expand the fungal tree of life.</title>
        <authorList>
            <person name="Ahrendt S.R."/>
            <person name="Quandt C.A."/>
            <person name="Ciobanu D."/>
            <person name="Clum A."/>
            <person name="Salamov A."/>
            <person name="Andreopoulos B."/>
            <person name="Cheng J.F."/>
            <person name="Woyke T."/>
            <person name="Pelin A."/>
            <person name="Henrissat B."/>
            <person name="Reynolds N.K."/>
            <person name="Benny G.L."/>
            <person name="Smith M.E."/>
            <person name="James T.Y."/>
            <person name="Grigoriev I.V."/>
        </authorList>
    </citation>
    <scope>NUCLEOTIDE SEQUENCE [LARGE SCALE GENOMIC DNA]</scope>
</reference>
<name>A0A4P9VXF4_9FUNG</name>
<organism evidence="2 3">
    <name type="scientific">Blyttiomyces helicus</name>
    <dbReference type="NCBI Taxonomy" id="388810"/>
    <lineage>
        <taxon>Eukaryota</taxon>
        <taxon>Fungi</taxon>
        <taxon>Fungi incertae sedis</taxon>
        <taxon>Chytridiomycota</taxon>
        <taxon>Chytridiomycota incertae sedis</taxon>
        <taxon>Chytridiomycetes</taxon>
        <taxon>Chytridiomycetes incertae sedis</taxon>
        <taxon>Blyttiomyces</taxon>
    </lineage>
</organism>
<sequence>ICHNCHSKASSRAASDAHKPKDCLIGRFGRVFVHARADVLQTQTILKGTATQAPDGSYRRLHKVGAAYLARIKDARERGKMIKEAKLLVQKCKGDNERGGEEERPSKRAKNAPATSVAKRASLKNVARMSAPVKQITEKPAAKNQTKPSGKI</sequence>
<evidence type="ECO:0000256" key="1">
    <source>
        <dbReference type="SAM" id="MobiDB-lite"/>
    </source>
</evidence>
<evidence type="ECO:0000313" key="3">
    <source>
        <dbReference type="Proteomes" id="UP000269721"/>
    </source>
</evidence>
<gene>
    <name evidence="2" type="ORF">BDK51DRAFT_33006</name>
</gene>
<dbReference type="Proteomes" id="UP000269721">
    <property type="component" value="Unassembled WGS sequence"/>
</dbReference>
<feature type="non-terminal residue" evidence="2">
    <location>
        <position position="1"/>
    </location>
</feature>
<keyword evidence="3" id="KW-1185">Reference proteome</keyword>
<dbReference type="AlphaFoldDB" id="A0A4P9VXF4"/>
<accession>A0A4P9VXF4</accession>